<dbReference type="EMBL" id="CP072648">
    <property type="protein sequence ID" value="QUW02504.1"/>
    <property type="molecule type" value="Genomic_DNA"/>
</dbReference>
<keyword evidence="4 5" id="KW-0720">Serine protease</keyword>
<dbReference type="InterPro" id="IPR005151">
    <property type="entry name" value="Tail-specific_protease"/>
</dbReference>
<dbReference type="SMART" id="SM00245">
    <property type="entry name" value="TSPc"/>
    <property type="match status" value="1"/>
</dbReference>
<feature type="domain" description="PDZ" evidence="6">
    <location>
        <begin position="113"/>
        <end position="179"/>
    </location>
</feature>
<proteinExistence type="inferred from homology"/>
<dbReference type="InterPro" id="IPR041489">
    <property type="entry name" value="PDZ_6"/>
</dbReference>
<dbReference type="NCBIfam" id="TIGR00225">
    <property type="entry name" value="prc"/>
    <property type="match status" value="1"/>
</dbReference>
<evidence type="ECO:0000313" key="7">
    <source>
        <dbReference type="EMBL" id="QUW02504.1"/>
    </source>
</evidence>
<comment type="similarity">
    <text evidence="1 5">Belongs to the peptidase S41A family.</text>
</comment>
<reference evidence="7 8" key="1">
    <citation type="submission" date="2021-03" db="EMBL/GenBank/DDBJ databases">
        <title>Genomic and phenotypic characterization of Chloracidobacterium isolates provides evidence for multiple species.</title>
        <authorList>
            <person name="Saini M.K."/>
            <person name="Costas A.M.G."/>
            <person name="Tank M."/>
            <person name="Bryant D.A."/>
        </authorList>
    </citation>
    <scope>NUCLEOTIDE SEQUENCE [LARGE SCALE GENOMIC DNA]</scope>
    <source>
        <strain evidence="7 8">BV2-C</strain>
    </source>
</reference>
<evidence type="ECO:0000256" key="1">
    <source>
        <dbReference type="ARBA" id="ARBA00009179"/>
    </source>
</evidence>
<dbReference type="InterPro" id="IPR036034">
    <property type="entry name" value="PDZ_sf"/>
</dbReference>
<dbReference type="SMART" id="SM00228">
    <property type="entry name" value="PDZ"/>
    <property type="match status" value="1"/>
</dbReference>
<keyword evidence="3 5" id="KW-0378">Hydrolase</keyword>
<dbReference type="PANTHER" id="PTHR32060">
    <property type="entry name" value="TAIL-SPECIFIC PROTEASE"/>
    <property type="match status" value="1"/>
</dbReference>
<evidence type="ECO:0000256" key="4">
    <source>
        <dbReference type="ARBA" id="ARBA00022825"/>
    </source>
</evidence>
<dbReference type="Pfam" id="PF17820">
    <property type="entry name" value="PDZ_6"/>
    <property type="match status" value="1"/>
</dbReference>
<dbReference type="Pfam" id="PF03572">
    <property type="entry name" value="Peptidase_S41"/>
    <property type="match status" value="1"/>
</dbReference>
<dbReference type="Proteomes" id="UP000676506">
    <property type="component" value="Chromosome 1"/>
</dbReference>
<dbReference type="InterPro" id="IPR001478">
    <property type="entry name" value="PDZ"/>
</dbReference>
<dbReference type="SUPFAM" id="SSF50156">
    <property type="entry name" value="PDZ domain-like"/>
    <property type="match status" value="1"/>
</dbReference>
<dbReference type="PROSITE" id="PS50106">
    <property type="entry name" value="PDZ"/>
    <property type="match status" value="1"/>
</dbReference>
<dbReference type="Gene3D" id="3.30.750.44">
    <property type="match status" value="1"/>
</dbReference>
<dbReference type="RefSeq" id="WP_211428394.1">
    <property type="nucleotide sequence ID" value="NZ_CP072648.1"/>
</dbReference>
<gene>
    <name evidence="7" type="ORF">J8C06_09130</name>
</gene>
<evidence type="ECO:0000256" key="5">
    <source>
        <dbReference type="RuleBase" id="RU004404"/>
    </source>
</evidence>
<dbReference type="PANTHER" id="PTHR32060:SF30">
    <property type="entry name" value="CARBOXY-TERMINAL PROCESSING PROTEASE CTPA"/>
    <property type="match status" value="1"/>
</dbReference>
<keyword evidence="8" id="KW-1185">Reference proteome</keyword>
<evidence type="ECO:0000256" key="3">
    <source>
        <dbReference type="ARBA" id="ARBA00022801"/>
    </source>
</evidence>
<dbReference type="CDD" id="cd07560">
    <property type="entry name" value="Peptidase_S41_CPP"/>
    <property type="match status" value="1"/>
</dbReference>
<name>A0ABX8BA09_9BACT</name>
<dbReference type="SUPFAM" id="SSF52096">
    <property type="entry name" value="ClpP/crotonase"/>
    <property type="match status" value="1"/>
</dbReference>
<dbReference type="InterPro" id="IPR004447">
    <property type="entry name" value="Peptidase_S41A"/>
</dbReference>
<keyword evidence="2 5" id="KW-0645">Protease</keyword>
<protein>
    <submittedName>
        <fullName evidence="7">S41 family peptidase</fullName>
    </submittedName>
</protein>
<accession>A0ABX8BA09</accession>
<evidence type="ECO:0000256" key="2">
    <source>
        <dbReference type="ARBA" id="ARBA00022670"/>
    </source>
</evidence>
<dbReference type="InterPro" id="IPR029045">
    <property type="entry name" value="ClpP/crotonase-like_dom_sf"/>
</dbReference>
<evidence type="ECO:0000313" key="8">
    <source>
        <dbReference type="Proteomes" id="UP000676506"/>
    </source>
</evidence>
<dbReference type="Gene3D" id="2.30.42.10">
    <property type="match status" value="1"/>
</dbReference>
<organism evidence="7 8">
    <name type="scientific">Chloracidobacterium validum</name>
    <dbReference type="NCBI Taxonomy" id="2821543"/>
    <lineage>
        <taxon>Bacteria</taxon>
        <taxon>Pseudomonadati</taxon>
        <taxon>Acidobacteriota</taxon>
        <taxon>Terriglobia</taxon>
        <taxon>Terriglobales</taxon>
        <taxon>Acidobacteriaceae</taxon>
        <taxon>Chloracidobacterium</taxon>
    </lineage>
</organism>
<dbReference type="CDD" id="cd06782">
    <property type="entry name" value="cpPDZ_CPP-like"/>
    <property type="match status" value="1"/>
</dbReference>
<dbReference type="Gene3D" id="3.90.226.10">
    <property type="entry name" value="2-enoyl-CoA Hydratase, Chain A, domain 1"/>
    <property type="match status" value="1"/>
</dbReference>
<sequence>MKSFTRTPSRFTAGVVSLVCTAWLTGFPVLLSHTGRGHVHAQEVDFGLGPEAAGGDVWKGKAVTTSYVEALTLVEEHYAGPLDHERICDAAATGMLRTLDPHSNFFTREEFNEFRSQQQANYSGIGSLITQHGNKVYIWSPIADTPAYRAGLRYGDEIVAVDGESTEGWDVSKVRSHLRGLRSTAVTVTVNRPGESAPITVRIVRDSVGQPSVSNVFLLTPEIGYLAFRRGFAQASGEEVAAAIRQLRGRGAKAVVLDQRDNPGGLVDAARAIAELFLQRGQKIVSIRGRTPRGMTYENALTANNPSPEDIPLVVLINGGSASAAEILAGALQDHDRALLVGETTFGKGLVQTPYRLPDGYGLTLTSAKYYTPTGRLIQRRYDNVSLYDYQRRRSQTEATGKDGLTKYLTDGKRTVYGGLGITPDVEVKGETYTVAQGQLTSLTFLFGRLLANGQVEGFADYRVPSDVNFNHLLQESDYPVTDKLLAAFKTFAQGRLQELGLSPSILSGNDGFLRQQLRREILTAAYGFDTAQEVIIREEAVVKRAITEVPQARALAENVRRLTASPARSVEGFKN</sequence>
<evidence type="ECO:0000259" key="6">
    <source>
        <dbReference type="PROSITE" id="PS50106"/>
    </source>
</evidence>